<dbReference type="WBParaSite" id="jg25070">
    <property type="protein sequence ID" value="jg25070"/>
    <property type="gene ID" value="jg25070"/>
</dbReference>
<dbReference type="InterPro" id="IPR000719">
    <property type="entry name" value="Prot_kinase_dom"/>
</dbReference>
<protein>
    <submittedName>
        <fullName evidence="11">Protein kinase domain-containing protein</fullName>
    </submittedName>
</protein>
<feature type="compositionally biased region" description="Polar residues" evidence="8">
    <location>
        <begin position="532"/>
        <end position="550"/>
    </location>
</feature>
<dbReference type="Gene3D" id="1.10.510.10">
    <property type="entry name" value="Transferase(Phosphotransferase) domain 1"/>
    <property type="match status" value="1"/>
</dbReference>
<sequence length="768" mass="85569">MALAQPQSLLLDMTSADSPTLPCSSGSPGGSPHFTGINTTKPPTPSTVVKVGHRITKTEVAIKIVDKRRLDSENLAKIYREIQVLKHIKHPHIIKLYQVMESSNMLYLVTEFAKNGEIFDLISKQRRLSEENAREKFWQIISAVDYLHNFNIVHRDLKAENLLLDSNWQIKLADFGFSNFFNRDETLNTFCGSPPYAAPEVFEGKRYAGPEIDIWSLGVVLYVLVCGVLPFEGTNLQYLRNRVLSGRIRIPYFMTSDCENLIRRMLTLDPTKRPSIDQIKKHRWMKPAVFEEKYQFNSLPAKHPDLSEPHPQILRLMNNLGIESSKVRNALLTDAYDNFHAIYLLLLERLKIRVYFERCRCTQNSQEKTSDAPRSRPPLNSIRDHHTFQTTDCITHPTITPHCYAHSDYEENCSTHCSSTLSRQSTIGTIGSIDEGVEVDIGGSSQSRAVFSSAELTTSENPGGSGSFATFESFETPLVSDIMSSLSSCPPTSDGSNSNSAGGSCLNAATTYTTSMHNHHHHRHPSHEGHTNSNAGSSESSPCASPQPSNFGKGWRASDNAMFDSVTTPFPTGQLGKRNKAVHELYRPSTSSMNAQLRRMRISNATGRNGGMSPTAVHPKPTTLTGLGDRRTARKVLGVLPKRISLPENLEFQPQRLLNIKQSIHVEKQLGAADPNTGMVAGIDPAKQVLKARLQQQQQKRLNKARLQLMRQQSYQSYQSAQKQSVMPISSSTVAIQQMQVVEQGCVNTAPPLSPIEDLKSEEVMDTT</sequence>
<evidence type="ECO:0000256" key="5">
    <source>
        <dbReference type="ARBA" id="ARBA00022741"/>
    </source>
</evidence>
<dbReference type="InterPro" id="IPR008271">
    <property type="entry name" value="Ser/Thr_kinase_AS"/>
</dbReference>
<dbReference type="InterPro" id="IPR057380">
    <property type="entry name" value="UBA_SIK1/2/3"/>
</dbReference>
<evidence type="ECO:0000259" key="9">
    <source>
        <dbReference type="PROSITE" id="PS50011"/>
    </source>
</evidence>
<organism evidence="10 11">
    <name type="scientific">Ditylenchus dipsaci</name>
    <dbReference type="NCBI Taxonomy" id="166011"/>
    <lineage>
        <taxon>Eukaryota</taxon>
        <taxon>Metazoa</taxon>
        <taxon>Ecdysozoa</taxon>
        <taxon>Nematoda</taxon>
        <taxon>Chromadorea</taxon>
        <taxon>Rhabditida</taxon>
        <taxon>Tylenchina</taxon>
        <taxon>Tylenchomorpha</taxon>
        <taxon>Sphaerularioidea</taxon>
        <taxon>Anguinidae</taxon>
        <taxon>Anguininae</taxon>
        <taxon>Ditylenchus</taxon>
    </lineage>
</organism>
<evidence type="ECO:0000256" key="1">
    <source>
        <dbReference type="ARBA" id="ARBA00001946"/>
    </source>
</evidence>
<evidence type="ECO:0000256" key="7">
    <source>
        <dbReference type="ARBA" id="ARBA00022842"/>
    </source>
</evidence>
<dbReference type="Proteomes" id="UP000887574">
    <property type="component" value="Unplaced"/>
</dbReference>
<dbReference type="SMART" id="SM00220">
    <property type="entry name" value="S_TKc"/>
    <property type="match status" value="1"/>
</dbReference>
<dbReference type="FunFam" id="1.10.510.10:FF:000156">
    <property type="entry name" value="Serine/threonine-protein kinase SIK3 homolog"/>
    <property type="match status" value="1"/>
</dbReference>
<evidence type="ECO:0000256" key="8">
    <source>
        <dbReference type="SAM" id="MobiDB-lite"/>
    </source>
</evidence>
<keyword evidence="4" id="KW-0479">Metal-binding</keyword>
<dbReference type="PROSITE" id="PS00108">
    <property type="entry name" value="PROTEIN_KINASE_ST"/>
    <property type="match status" value="1"/>
</dbReference>
<dbReference type="CDD" id="cd14338">
    <property type="entry name" value="UBA_SIK"/>
    <property type="match status" value="1"/>
</dbReference>
<accession>A0A915DZD9</accession>
<keyword evidence="6" id="KW-0067">ATP-binding</keyword>
<dbReference type="GO" id="GO:0046872">
    <property type="term" value="F:metal ion binding"/>
    <property type="evidence" value="ECO:0007669"/>
    <property type="project" value="UniProtKB-KW"/>
</dbReference>
<keyword evidence="3" id="KW-0597">Phosphoprotein</keyword>
<evidence type="ECO:0000256" key="3">
    <source>
        <dbReference type="ARBA" id="ARBA00022553"/>
    </source>
</evidence>
<comment type="cofactor">
    <cofactor evidence="1">
        <name>Mg(2+)</name>
        <dbReference type="ChEBI" id="CHEBI:18420"/>
    </cofactor>
</comment>
<dbReference type="PANTHER" id="PTHR24346:SF74">
    <property type="entry name" value="PROTEIN KINASE DOMAIN-CONTAINING PROTEIN"/>
    <property type="match status" value="1"/>
</dbReference>
<evidence type="ECO:0000256" key="2">
    <source>
        <dbReference type="ARBA" id="ARBA00006234"/>
    </source>
</evidence>
<dbReference type="GO" id="GO:0005737">
    <property type="term" value="C:cytoplasm"/>
    <property type="evidence" value="ECO:0007669"/>
    <property type="project" value="TreeGrafter"/>
</dbReference>
<reference evidence="11" key="1">
    <citation type="submission" date="2022-11" db="UniProtKB">
        <authorList>
            <consortium name="WormBaseParasite"/>
        </authorList>
    </citation>
    <scope>IDENTIFICATION</scope>
</reference>
<proteinExistence type="inferred from homology"/>
<dbReference type="InterPro" id="IPR011009">
    <property type="entry name" value="Kinase-like_dom_sf"/>
</dbReference>
<evidence type="ECO:0000313" key="11">
    <source>
        <dbReference type="WBParaSite" id="jg25070"/>
    </source>
</evidence>
<dbReference type="GO" id="GO:0035556">
    <property type="term" value="P:intracellular signal transduction"/>
    <property type="evidence" value="ECO:0007669"/>
    <property type="project" value="TreeGrafter"/>
</dbReference>
<dbReference type="AlphaFoldDB" id="A0A915DZD9"/>
<dbReference type="GO" id="GO:0050321">
    <property type="term" value="F:tau-protein kinase activity"/>
    <property type="evidence" value="ECO:0007669"/>
    <property type="project" value="TreeGrafter"/>
</dbReference>
<feature type="region of interest" description="Disordered" evidence="8">
    <location>
        <begin position="605"/>
        <end position="627"/>
    </location>
</feature>
<keyword evidence="5" id="KW-0547">Nucleotide-binding</keyword>
<dbReference type="Pfam" id="PF23312">
    <property type="entry name" value="UBA_SIK3"/>
    <property type="match status" value="1"/>
</dbReference>
<evidence type="ECO:0000313" key="10">
    <source>
        <dbReference type="Proteomes" id="UP000887574"/>
    </source>
</evidence>
<evidence type="ECO:0000256" key="6">
    <source>
        <dbReference type="ARBA" id="ARBA00022840"/>
    </source>
</evidence>
<dbReference type="GO" id="GO:0000226">
    <property type="term" value="P:microtubule cytoskeleton organization"/>
    <property type="evidence" value="ECO:0007669"/>
    <property type="project" value="TreeGrafter"/>
</dbReference>
<keyword evidence="10" id="KW-1185">Reference proteome</keyword>
<dbReference type="GO" id="GO:0005524">
    <property type="term" value="F:ATP binding"/>
    <property type="evidence" value="ECO:0007669"/>
    <property type="project" value="UniProtKB-KW"/>
</dbReference>
<comment type="similarity">
    <text evidence="2">Belongs to the protein kinase superfamily. CAMK Ser/Thr protein kinase family. SNF1 subfamily.</text>
</comment>
<dbReference type="SUPFAM" id="SSF56112">
    <property type="entry name" value="Protein kinase-like (PK-like)"/>
    <property type="match status" value="1"/>
</dbReference>
<dbReference type="Pfam" id="PF00069">
    <property type="entry name" value="Pkinase"/>
    <property type="match status" value="1"/>
</dbReference>
<keyword evidence="7" id="KW-0460">Magnesium</keyword>
<feature type="domain" description="Protein kinase" evidence="9">
    <location>
        <begin position="34"/>
        <end position="285"/>
    </location>
</feature>
<name>A0A915DZD9_9BILA</name>
<dbReference type="PROSITE" id="PS50011">
    <property type="entry name" value="PROTEIN_KINASE_DOM"/>
    <property type="match status" value="1"/>
</dbReference>
<dbReference type="PANTHER" id="PTHR24346">
    <property type="entry name" value="MAP/MICROTUBULE AFFINITY-REGULATING KINASE"/>
    <property type="match status" value="1"/>
</dbReference>
<feature type="region of interest" description="Disordered" evidence="8">
    <location>
        <begin position="515"/>
        <end position="557"/>
    </location>
</feature>
<evidence type="ECO:0000256" key="4">
    <source>
        <dbReference type="ARBA" id="ARBA00022723"/>
    </source>
</evidence>